<comment type="subcellular location">
    <subcellularLocation>
        <location evidence="1 12">Cytoplasm</location>
    </subcellularLocation>
</comment>
<comment type="PTM">
    <text evidence="12">The Fe-S cluster can be nitrosylated by nitric oxide (NO).</text>
</comment>
<comment type="caution">
    <text evidence="15">The sequence shown here is derived from an EMBL/GenBank/DDBJ whole genome shotgun (WGS) entry which is preliminary data.</text>
</comment>
<evidence type="ECO:0000256" key="13">
    <source>
        <dbReference type="SAM" id="MobiDB-lite"/>
    </source>
</evidence>
<evidence type="ECO:0000256" key="12">
    <source>
        <dbReference type="HAMAP-Rule" id="MF_01479"/>
    </source>
</evidence>
<feature type="binding site" evidence="12">
    <location>
        <position position="56"/>
    </location>
    <ligand>
        <name>[4Fe-4S] cluster</name>
        <dbReference type="ChEBI" id="CHEBI:49883"/>
    </ligand>
</feature>
<dbReference type="InterPro" id="IPR034768">
    <property type="entry name" value="4FE4S_WBL"/>
</dbReference>
<evidence type="ECO:0000313" key="15">
    <source>
        <dbReference type="EMBL" id="MFD1516168.1"/>
    </source>
</evidence>
<comment type="similarity">
    <text evidence="2 12">Belongs to the WhiB family.</text>
</comment>
<keyword evidence="4 12" id="KW-0963">Cytoplasm</keyword>
<comment type="function">
    <text evidence="12">Acts as a transcriptional regulator. Probably redox-responsive. The apo- but not holo-form probably binds DNA.</text>
</comment>
<dbReference type="EMBL" id="JBHUCO010000002">
    <property type="protein sequence ID" value="MFD1516168.1"/>
    <property type="molecule type" value="Genomic_DNA"/>
</dbReference>
<evidence type="ECO:0000313" key="16">
    <source>
        <dbReference type="Proteomes" id="UP001597114"/>
    </source>
</evidence>
<evidence type="ECO:0000256" key="4">
    <source>
        <dbReference type="ARBA" id="ARBA00022490"/>
    </source>
</evidence>
<gene>
    <name evidence="12" type="primary">whiB</name>
    <name evidence="15" type="ORF">ACFSJD_01630</name>
</gene>
<keyword evidence="10 12" id="KW-1015">Disulfide bond</keyword>
<comment type="cofactor">
    <cofactor evidence="12">
        <name>[4Fe-4S] cluster</name>
        <dbReference type="ChEBI" id="CHEBI:49883"/>
    </cofactor>
    <text evidence="12">Binds 1 [4Fe-4S] cluster per subunit. Following nitrosylation of the [4Fe-4S] cluster binds 1 [4Fe-8(NO)] cluster per subunit.</text>
</comment>
<feature type="binding site" evidence="12">
    <location>
        <position position="23"/>
    </location>
    <ligand>
        <name>[4Fe-4S] cluster</name>
        <dbReference type="ChEBI" id="CHEBI:49883"/>
    </ligand>
</feature>
<evidence type="ECO:0000256" key="11">
    <source>
        <dbReference type="ARBA" id="ARBA00023163"/>
    </source>
</evidence>
<evidence type="ECO:0000256" key="2">
    <source>
        <dbReference type="ARBA" id="ARBA00006597"/>
    </source>
</evidence>
<dbReference type="PROSITE" id="PS51674">
    <property type="entry name" value="4FE4S_WBL"/>
    <property type="match status" value="1"/>
</dbReference>
<dbReference type="PANTHER" id="PTHR38839">
    <property type="entry name" value="TRANSCRIPTIONAL REGULATOR WHID-RELATED"/>
    <property type="match status" value="1"/>
</dbReference>
<keyword evidence="6 12" id="KW-0408">Iron</keyword>
<keyword evidence="9 12" id="KW-0238">DNA-binding</keyword>
<evidence type="ECO:0000256" key="5">
    <source>
        <dbReference type="ARBA" id="ARBA00022723"/>
    </source>
</evidence>
<keyword evidence="7 12" id="KW-0411">Iron-sulfur</keyword>
<dbReference type="RefSeq" id="WP_344723020.1">
    <property type="nucleotide sequence ID" value="NZ_BAAAUS010000017.1"/>
</dbReference>
<evidence type="ECO:0000256" key="6">
    <source>
        <dbReference type="ARBA" id="ARBA00023004"/>
    </source>
</evidence>
<dbReference type="PANTHER" id="PTHR38839:SF5">
    <property type="entry name" value="TRANSCRIPTIONAL REGULATOR WHID"/>
    <property type="match status" value="1"/>
</dbReference>
<keyword evidence="16" id="KW-1185">Reference proteome</keyword>
<comment type="PTM">
    <text evidence="12">Upon Fe-S cluster removal intramolecular disulfide bonds are formed.</text>
</comment>
<reference evidence="16" key="1">
    <citation type="journal article" date="2019" name="Int. J. Syst. Evol. Microbiol.">
        <title>The Global Catalogue of Microorganisms (GCM) 10K type strain sequencing project: providing services to taxonomists for standard genome sequencing and annotation.</title>
        <authorList>
            <consortium name="The Broad Institute Genomics Platform"/>
            <consortium name="The Broad Institute Genome Sequencing Center for Infectious Disease"/>
            <person name="Wu L."/>
            <person name="Ma J."/>
        </authorList>
    </citation>
    <scope>NUCLEOTIDE SEQUENCE [LARGE SCALE GENOMIC DNA]</scope>
    <source>
        <strain evidence="16">CCM 7043</strain>
    </source>
</reference>
<name>A0ABW4ENB5_9PSEU</name>
<keyword evidence="8 12" id="KW-0805">Transcription regulation</keyword>
<keyword evidence="5 12" id="KW-0479">Metal-binding</keyword>
<evidence type="ECO:0000259" key="14">
    <source>
        <dbReference type="PROSITE" id="PS51674"/>
    </source>
</evidence>
<sequence length="110" mass="12863">MADTRRLPLPVTEIWEWQMRGACRGMDSAFFFHPEGERGPARANREARAKMVCHQCPVLEQCRRHALNAHEPYGVWGGLSESEREEIIRGRDRRLRMPGERSRRRHSPAN</sequence>
<feature type="binding site" evidence="12">
    <location>
        <position position="53"/>
    </location>
    <ligand>
        <name>[4Fe-4S] cluster</name>
        <dbReference type="ChEBI" id="CHEBI:49883"/>
    </ligand>
</feature>
<feature type="compositionally biased region" description="Basic and acidic residues" evidence="13">
    <location>
        <begin position="87"/>
        <end position="101"/>
    </location>
</feature>
<evidence type="ECO:0000256" key="10">
    <source>
        <dbReference type="ARBA" id="ARBA00023157"/>
    </source>
</evidence>
<keyword evidence="3 12" id="KW-0004">4Fe-4S</keyword>
<evidence type="ECO:0000256" key="7">
    <source>
        <dbReference type="ARBA" id="ARBA00023014"/>
    </source>
</evidence>
<dbReference type="HAMAP" id="MF_01479">
    <property type="entry name" value="WhiB"/>
    <property type="match status" value="1"/>
</dbReference>
<evidence type="ECO:0000256" key="3">
    <source>
        <dbReference type="ARBA" id="ARBA00022485"/>
    </source>
</evidence>
<dbReference type="Pfam" id="PF02467">
    <property type="entry name" value="Whib"/>
    <property type="match status" value="1"/>
</dbReference>
<accession>A0ABW4ENB5</accession>
<evidence type="ECO:0000256" key="9">
    <source>
        <dbReference type="ARBA" id="ARBA00023125"/>
    </source>
</evidence>
<feature type="region of interest" description="Disordered" evidence="13">
    <location>
        <begin position="87"/>
        <end position="110"/>
    </location>
</feature>
<protein>
    <recommendedName>
        <fullName evidence="12">Transcriptional regulator WhiB</fullName>
    </recommendedName>
</protein>
<feature type="binding site" evidence="12">
    <location>
        <position position="62"/>
    </location>
    <ligand>
        <name>[4Fe-4S] cluster</name>
        <dbReference type="ChEBI" id="CHEBI:49883"/>
    </ligand>
</feature>
<evidence type="ECO:0000256" key="1">
    <source>
        <dbReference type="ARBA" id="ARBA00004496"/>
    </source>
</evidence>
<feature type="domain" description="4Fe-4S Wbl-type" evidence="14">
    <location>
        <begin position="22"/>
        <end position="86"/>
    </location>
</feature>
<evidence type="ECO:0000256" key="8">
    <source>
        <dbReference type="ARBA" id="ARBA00023015"/>
    </source>
</evidence>
<organism evidence="15 16">
    <name type="scientific">Pseudonocardia yunnanensis</name>
    <dbReference type="NCBI Taxonomy" id="58107"/>
    <lineage>
        <taxon>Bacteria</taxon>
        <taxon>Bacillati</taxon>
        <taxon>Actinomycetota</taxon>
        <taxon>Actinomycetes</taxon>
        <taxon>Pseudonocardiales</taxon>
        <taxon>Pseudonocardiaceae</taxon>
        <taxon>Pseudonocardia</taxon>
    </lineage>
</organism>
<keyword evidence="11 12" id="KW-0804">Transcription</keyword>
<proteinExistence type="inferred from homology"/>
<dbReference type="Proteomes" id="UP001597114">
    <property type="component" value="Unassembled WGS sequence"/>
</dbReference>
<dbReference type="InterPro" id="IPR003482">
    <property type="entry name" value="Whib"/>
</dbReference>